<dbReference type="InterPro" id="IPR011009">
    <property type="entry name" value="Kinase-like_dom_sf"/>
</dbReference>
<feature type="compositionally biased region" description="Basic and acidic residues" evidence="10">
    <location>
        <begin position="216"/>
        <end position="229"/>
    </location>
</feature>
<accession>A0A5P1FU03</accession>
<comment type="subcellular location">
    <subcellularLocation>
        <location evidence="1">Membrane</location>
        <topology evidence="1">Single-pass type I membrane protein</topology>
    </subcellularLocation>
</comment>
<dbReference type="EMBL" id="CM007381">
    <property type="protein sequence ID" value="ONK80907.1"/>
    <property type="molecule type" value="Genomic_DNA"/>
</dbReference>
<dbReference type="GO" id="GO:0004672">
    <property type="term" value="F:protein kinase activity"/>
    <property type="evidence" value="ECO:0007669"/>
    <property type="project" value="InterPro"/>
</dbReference>
<keyword evidence="6" id="KW-1133">Transmembrane helix</keyword>
<organism evidence="12 13">
    <name type="scientific">Asparagus officinalis</name>
    <name type="common">Garden asparagus</name>
    <dbReference type="NCBI Taxonomy" id="4686"/>
    <lineage>
        <taxon>Eukaryota</taxon>
        <taxon>Viridiplantae</taxon>
        <taxon>Streptophyta</taxon>
        <taxon>Embryophyta</taxon>
        <taxon>Tracheophyta</taxon>
        <taxon>Spermatophyta</taxon>
        <taxon>Magnoliopsida</taxon>
        <taxon>Liliopsida</taxon>
        <taxon>Asparagales</taxon>
        <taxon>Asparagaceae</taxon>
        <taxon>Asparagoideae</taxon>
        <taxon>Asparagus</taxon>
    </lineage>
</organism>
<dbReference type="InterPro" id="IPR000719">
    <property type="entry name" value="Prot_kinase_dom"/>
</dbReference>
<dbReference type="InterPro" id="IPR051824">
    <property type="entry name" value="LRR_Rcpt-Like_S/T_Kinase"/>
</dbReference>
<dbReference type="SUPFAM" id="SSF56112">
    <property type="entry name" value="Protein kinase-like (PK-like)"/>
    <property type="match status" value="1"/>
</dbReference>
<dbReference type="Gramene" id="ONK80907">
    <property type="protein sequence ID" value="ONK80907"/>
    <property type="gene ID" value="A4U43_C01F23090"/>
</dbReference>
<protein>
    <recommendedName>
        <fullName evidence="11">Protein kinase domain-containing protein</fullName>
    </recommendedName>
</protein>
<dbReference type="Gene3D" id="1.10.510.10">
    <property type="entry name" value="Transferase(Phosphotransferase) domain 1"/>
    <property type="match status" value="1"/>
</dbReference>
<dbReference type="GO" id="GO:0016020">
    <property type="term" value="C:membrane"/>
    <property type="evidence" value="ECO:0007669"/>
    <property type="project" value="UniProtKB-SubCell"/>
</dbReference>
<evidence type="ECO:0000256" key="8">
    <source>
        <dbReference type="ARBA" id="ARBA00023170"/>
    </source>
</evidence>
<proteinExistence type="predicted"/>
<dbReference type="OMA" id="NCTARDP"/>
<evidence type="ECO:0000256" key="2">
    <source>
        <dbReference type="ARBA" id="ARBA00022614"/>
    </source>
</evidence>
<evidence type="ECO:0000313" key="12">
    <source>
        <dbReference type="EMBL" id="ONK80907.1"/>
    </source>
</evidence>
<dbReference type="FunFam" id="1.10.510.10:FF:000431">
    <property type="entry name" value="Putative inactive leucine-rich repeat receptor-like protein kinase"/>
    <property type="match status" value="1"/>
</dbReference>
<feature type="domain" description="Protein kinase" evidence="11">
    <location>
        <begin position="38"/>
        <end position="320"/>
    </location>
</feature>
<keyword evidence="7" id="KW-0472">Membrane</keyword>
<dbReference type="GO" id="GO:0005524">
    <property type="term" value="F:ATP binding"/>
    <property type="evidence" value="ECO:0007669"/>
    <property type="project" value="InterPro"/>
</dbReference>
<evidence type="ECO:0000256" key="10">
    <source>
        <dbReference type="SAM" id="MobiDB-lite"/>
    </source>
</evidence>
<dbReference type="Pfam" id="PF07714">
    <property type="entry name" value="PK_Tyr_Ser-Thr"/>
    <property type="match status" value="1"/>
</dbReference>
<evidence type="ECO:0000256" key="6">
    <source>
        <dbReference type="ARBA" id="ARBA00022989"/>
    </source>
</evidence>
<dbReference type="Gene3D" id="3.30.200.20">
    <property type="entry name" value="Phosphorylase Kinase, domain 1"/>
    <property type="match status" value="1"/>
</dbReference>
<dbReference type="AlphaFoldDB" id="A0A5P1FU03"/>
<dbReference type="PROSITE" id="PS50011">
    <property type="entry name" value="PROTEIN_KINASE_DOM"/>
    <property type="match status" value="1"/>
</dbReference>
<keyword evidence="5" id="KW-0677">Repeat</keyword>
<evidence type="ECO:0000313" key="13">
    <source>
        <dbReference type="Proteomes" id="UP000243459"/>
    </source>
</evidence>
<evidence type="ECO:0000259" key="11">
    <source>
        <dbReference type="PROSITE" id="PS50011"/>
    </source>
</evidence>
<dbReference type="Proteomes" id="UP000243459">
    <property type="component" value="Chromosome 1"/>
</dbReference>
<dbReference type="InterPro" id="IPR001245">
    <property type="entry name" value="Ser-Thr/Tyr_kinase_cat_dom"/>
</dbReference>
<sequence length="339" mass="37678">MGLIFLGHMSQAVRIGTLGLTPYQVFTMEELDEATNGFEDSNLVSDGPQGQFYKGWLQDGSTVMIRSLKLKQKLSPQSLTQYMDVISKLRHVNLVSILGHCIPSIQDNTSTNDTLFLVYESVSNGTLKSHLTEWRKREMLKWPQRVSAVIGVARGIQFLHTVTIPGIVGNDLGIENIMLDETLTAKISNYNLPMLSKNKNKNNKVGSESPFSTLEENDRGSIRSLEQGEKEDVHQLGLILLEIMTGKPPGSKHELEALKVELQDCLSDGPSKLREIIDPTIRGTFALDSLQTLVAVALNCVAKDHRERPSIDDVLWNLQYSVQVQDGWTSSDSLSFHGS</sequence>
<gene>
    <name evidence="12" type="ORF">A4U43_C01F23090</name>
</gene>
<keyword evidence="4" id="KW-0732">Signal</keyword>
<name>A0A5P1FU03_ASPOF</name>
<evidence type="ECO:0000256" key="5">
    <source>
        <dbReference type="ARBA" id="ARBA00022737"/>
    </source>
</evidence>
<evidence type="ECO:0000256" key="9">
    <source>
        <dbReference type="ARBA" id="ARBA00023180"/>
    </source>
</evidence>
<keyword evidence="9" id="KW-0325">Glycoprotein</keyword>
<evidence type="ECO:0000256" key="1">
    <source>
        <dbReference type="ARBA" id="ARBA00004479"/>
    </source>
</evidence>
<evidence type="ECO:0000256" key="3">
    <source>
        <dbReference type="ARBA" id="ARBA00022692"/>
    </source>
</evidence>
<feature type="compositionally biased region" description="Polar residues" evidence="10">
    <location>
        <begin position="205"/>
        <end position="214"/>
    </location>
</feature>
<keyword evidence="2" id="KW-0433">Leucine-rich repeat</keyword>
<keyword evidence="3" id="KW-0812">Transmembrane</keyword>
<dbReference type="PANTHER" id="PTHR48006:SF73">
    <property type="entry name" value="PROTEIN KINASE DOMAIN-CONTAINING PROTEIN"/>
    <property type="match status" value="1"/>
</dbReference>
<keyword evidence="13" id="KW-1185">Reference proteome</keyword>
<evidence type="ECO:0000256" key="7">
    <source>
        <dbReference type="ARBA" id="ARBA00023136"/>
    </source>
</evidence>
<evidence type="ECO:0000256" key="4">
    <source>
        <dbReference type="ARBA" id="ARBA00022729"/>
    </source>
</evidence>
<dbReference type="PANTHER" id="PTHR48006">
    <property type="entry name" value="LEUCINE-RICH REPEAT-CONTAINING PROTEIN DDB_G0281931-RELATED"/>
    <property type="match status" value="1"/>
</dbReference>
<feature type="region of interest" description="Disordered" evidence="10">
    <location>
        <begin position="198"/>
        <end position="229"/>
    </location>
</feature>
<reference evidence="13" key="1">
    <citation type="journal article" date="2017" name="Nat. Commun.">
        <title>The asparagus genome sheds light on the origin and evolution of a young Y chromosome.</title>
        <authorList>
            <person name="Harkess A."/>
            <person name="Zhou J."/>
            <person name="Xu C."/>
            <person name="Bowers J.E."/>
            <person name="Van der Hulst R."/>
            <person name="Ayyampalayam S."/>
            <person name="Mercati F."/>
            <person name="Riccardi P."/>
            <person name="McKain M.R."/>
            <person name="Kakrana A."/>
            <person name="Tang H."/>
            <person name="Ray J."/>
            <person name="Groenendijk J."/>
            <person name="Arikit S."/>
            <person name="Mathioni S.M."/>
            <person name="Nakano M."/>
            <person name="Shan H."/>
            <person name="Telgmann-Rauber A."/>
            <person name="Kanno A."/>
            <person name="Yue Z."/>
            <person name="Chen H."/>
            <person name="Li W."/>
            <person name="Chen Y."/>
            <person name="Xu X."/>
            <person name="Zhang Y."/>
            <person name="Luo S."/>
            <person name="Chen H."/>
            <person name="Gao J."/>
            <person name="Mao Z."/>
            <person name="Pires J.C."/>
            <person name="Luo M."/>
            <person name="Kudrna D."/>
            <person name="Wing R.A."/>
            <person name="Meyers B.C."/>
            <person name="Yi K."/>
            <person name="Kong H."/>
            <person name="Lavrijsen P."/>
            <person name="Sunseri F."/>
            <person name="Falavigna A."/>
            <person name="Ye Y."/>
            <person name="Leebens-Mack J.H."/>
            <person name="Chen G."/>
        </authorList>
    </citation>
    <scope>NUCLEOTIDE SEQUENCE [LARGE SCALE GENOMIC DNA]</scope>
    <source>
        <strain evidence="13">cv. DH0086</strain>
    </source>
</reference>
<keyword evidence="8" id="KW-0675">Receptor</keyword>